<feature type="domain" description="HTH hxlR-type" evidence="4">
    <location>
        <begin position="11"/>
        <end position="117"/>
    </location>
</feature>
<dbReference type="EMBL" id="JAWDIS010000001">
    <property type="protein sequence ID" value="MDU0365593.1"/>
    <property type="molecule type" value="Genomic_DNA"/>
</dbReference>
<evidence type="ECO:0000259" key="4">
    <source>
        <dbReference type="PROSITE" id="PS51118"/>
    </source>
</evidence>
<dbReference type="PANTHER" id="PTHR33204:SF39">
    <property type="entry name" value="TRANSCRIPTIONAL REGULATORY PROTEIN"/>
    <property type="match status" value="1"/>
</dbReference>
<comment type="caution">
    <text evidence="5">The sequence shown here is derived from an EMBL/GenBank/DDBJ whole genome shotgun (WGS) entry which is preliminary data.</text>
</comment>
<dbReference type="Proteomes" id="UP001263371">
    <property type="component" value="Unassembled WGS sequence"/>
</dbReference>
<dbReference type="SUPFAM" id="SSF46785">
    <property type="entry name" value="Winged helix' DNA-binding domain"/>
    <property type="match status" value="1"/>
</dbReference>
<evidence type="ECO:0000313" key="5">
    <source>
        <dbReference type="EMBL" id="MDU0365593.1"/>
    </source>
</evidence>
<keyword evidence="6" id="KW-1185">Reference proteome</keyword>
<gene>
    <name evidence="5" type="ORF">RWH45_00120</name>
</gene>
<accession>A0ABU3T2J2</accession>
<keyword evidence="3" id="KW-0804">Transcription</keyword>
<sequence length="142" mass="15643">MATERKAVGPCAMWPEDSAFIREVLDRIGDKWTVLVLSTLGERTLRYSDLMASIPGVSQRMLTVTLKALERDGLVERRAYAEVPPRVEYRVTPLGRSLQQAVLQLSQWAVENHATVAANRALHERIGVGRAGSRAETSASVG</sequence>
<dbReference type="InterPro" id="IPR036390">
    <property type="entry name" value="WH_DNA-bd_sf"/>
</dbReference>
<dbReference type="InterPro" id="IPR002577">
    <property type="entry name" value="HTH_HxlR"/>
</dbReference>
<protein>
    <submittedName>
        <fullName evidence="5">Helix-turn-helix domain-containing protein</fullName>
    </submittedName>
</protein>
<dbReference type="InterPro" id="IPR036388">
    <property type="entry name" value="WH-like_DNA-bd_sf"/>
</dbReference>
<reference evidence="5 6" key="1">
    <citation type="submission" date="2023-09" db="EMBL/GenBank/DDBJ databases">
        <title>Microbacterium fusihabitans sp. nov., Microbacterium phycihabitans sp. nov., and Microbacterium cervinum sp. nov., isolated from dried seaweeds of beach.</title>
        <authorList>
            <person name="Lee S.D."/>
        </authorList>
    </citation>
    <scope>NUCLEOTIDE SEQUENCE [LARGE SCALE GENOMIC DNA]</scope>
    <source>
        <strain evidence="5 6">KSW4-17</strain>
    </source>
</reference>
<keyword evidence="1" id="KW-0805">Transcription regulation</keyword>
<keyword evidence="2" id="KW-0238">DNA-binding</keyword>
<organism evidence="5 6">
    <name type="scientific">Microbacterium galbum</name>
    <dbReference type="NCBI Taxonomy" id="3075994"/>
    <lineage>
        <taxon>Bacteria</taxon>
        <taxon>Bacillati</taxon>
        <taxon>Actinomycetota</taxon>
        <taxon>Actinomycetes</taxon>
        <taxon>Micrococcales</taxon>
        <taxon>Microbacteriaceae</taxon>
        <taxon>Microbacterium</taxon>
    </lineage>
</organism>
<evidence type="ECO:0000256" key="1">
    <source>
        <dbReference type="ARBA" id="ARBA00023015"/>
    </source>
</evidence>
<evidence type="ECO:0000256" key="3">
    <source>
        <dbReference type="ARBA" id="ARBA00023163"/>
    </source>
</evidence>
<proteinExistence type="predicted"/>
<dbReference type="PANTHER" id="PTHR33204">
    <property type="entry name" value="TRANSCRIPTIONAL REGULATOR, MARR FAMILY"/>
    <property type="match status" value="1"/>
</dbReference>
<evidence type="ECO:0000256" key="2">
    <source>
        <dbReference type="ARBA" id="ARBA00023125"/>
    </source>
</evidence>
<dbReference type="Gene3D" id="1.10.10.10">
    <property type="entry name" value="Winged helix-like DNA-binding domain superfamily/Winged helix DNA-binding domain"/>
    <property type="match status" value="1"/>
</dbReference>
<dbReference type="Pfam" id="PF01638">
    <property type="entry name" value="HxlR"/>
    <property type="match status" value="1"/>
</dbReference>
<name>A0ABU3T2J2_9MICO</name>
<evidence type="ECO:0000313" key="6">
    <source>
        <dbReference type="Proteomes" id="UP001263371"/>
    </source>
</evidence>
<dbReference type="RefSeq" id="WP_315992916.1">
    <property type="nucleotide sequence ID" value="NZ_JAWDIS010000001.1"/>
</dbReference>
<dbReference type="PROSITE" id="PS51118">
    <property type="entry name" value="HTH_HXLR"/>
    <property type="match status" value="1"/>
</dbReference>